<dbReference type="InterPro" id="IPR027417">
    <property type="entry name" value="P-loop_NTPase"/>
</dbReference>
<evidence type="ECO:0000256" key="1">
    <source>
        <dbReference type="ARBA" id="ARBA00004496"/>
    </source>
</evidence>
<dbReference type="PROSITE" id="PS51456">
    <property type="entry name" value="MYOSIN_MOTOR"/>
    <property type="match status" value="1"/>
</dbReference>
<dbReference type="GO" id="GO:0016460">
    <property type="term" value="C:myosin II complex"/>
    <property type="evidence" value="ECO:0007669"/>
    <property type="project" value="TreeGrafter"/>
</dbReference>
<dbReference type="FunFam" id="1.20.5.370:FF:000009">
    <property type="entry name" value="Myosin heavy chain, isoform G"/>
    <property type="match status" value="1"/>
</dbReference>
<dbReference type="STRING" id="195883.A0A482XSL9"/>
<dbReference type="FunFam" id="1.20.5.370:FF:000008">
    <property type="entry name" value="Myosin heavy chain"/>
    <property type="match status" value="1"/>
</dbReference>
<dbReference type="FunFam" id="1.20.5.340:FF:000019">
    <property type="entry name" value="Myosin heavy chain, isoform G"/>
    <property type="match status" value="1"/>
</dbReference>
<sequence>MEDYYFVCQGKTRIPGVNDAEEFEVTDGKITIPGMDDGEEFQLTDQAFDVLGFTQQEKDDIYKITASVMHMGGMKFKQRGREEQAEADGTEEGERVAKLLGVDCTDLYKNLLKPRIKVGNEFVTQGRNMNQVSYSVGALSKGVFDRLFKFLVKKCNETLDTKQKRQHFIGVLDIAGFEIFDFNGFEQLCINFTNEKLQQFFNHHMFVLEQEEYSREGIEWAFIDFGMDLAACIELIEKPMGILSILEEESMFPKATDKTFEEKLMNNHLGKSPNFQKPKPPKPGCQAAHFAIGHYAGCVSYNITGWLEKNKDPLNDTVVDQFKKGSNKLLVEIFADHPGQSAEPDKSGGGGKGGRGKKGGGFATVSSSYKEQLNNLMTTLRSTQPHFVRCIIPNEMKQPGVIDSHLVMHQLTCNGVLEGIRICRKGFPNRMVYPDFKLRYKILNPAAVSKEPDMNKCAQIILESSGLDPDQYRLGHTKVFFRAGVLGQMEELRDERLGKIIGWMQAYIRGYLSRKEFKKIQEQRLALIVVQRNLRKYLSLRTWPWWKMWTRVKPLLNVVDVDAEMRKLEEKVQKTEEALAKEEKMRKEVETLNAKLLQEKTALLKNLEGEKGSLSSIQERAAKLAAQKADLESQLTDTQERLQQEEDARNQLFQQKKKLEQEVSGLKKDVEDLELTVAKSDQDKATKDHQIRNLNDEIAHQDELINKLNKEKKVQGETVQKTAEELQAAEDKINHLNKVKTKLEQTLDELEDSLEREKKLRGDVEKTKRKVEGDLKLTQEAVADLERNKKELEQTIQRKDKEIASLTAKLEDEQSLVGKLQKQIKELQARIEELEEEVEAERQARAKAEKQRADLARELEELGERLEEAGGATSAQIELNKKREAEMSKLRRDLEEANIQHESTLANLRKKHNDAVAEMGEQIDQLNKLKAKVEKEKSSYLSELNDLRASVDHLTNDKAAAEKMGKQLQHNLQEVQGKLDETNRTLNDFDAAKKKLSIENSDLLRQLEEAESQVSQLSKIKISLSTQLEDTKRLADEESRERATLLGKFRNLEHDLDNIREQVEEEAEGKADIQRQLSKANAEAQLWRTKYESEGVARAEELEEAKRKLQARLAEAEETIESLNQKVVALEKTKQRLATEVEDLQLEVDRATAIANAAEKKAKAIDKIIGEWKLKVDDLAAELDASQKECRNYSTELFRLKGAYEEGQEQLEAVRRENKNLADEVKDLLDQIGEGGRNIHEIEKARKRLEVEKDELQAALEEAEAALEQEENKVLRSQLELSQVRQEIDRRIQEKEEEFENTRKNHQRALDSMQASLEAEAKGKAEALRMKKKLEADINELEIALDHANKADLDELLNEAKNSEEKAKKAMVDAARLADELRAEQDHAQTQEKLRKALETQIKELQVRLDEAENNALKGGKKAIAKLEQRVRELENELDGEQRRHADAQKNLRKSERRIKELSFQADEDRKNHERMQDLVDKLQQKIKTYKRQIEEAEEIAALNLAKFRKAQQELEEAEERADLAEQAIAKFRGKGRAGSVRASSPLSRPPMKSFFDGSAFPPRFDLHPEGEMKYILSPNFKLLLLVFEIIIIKESVVGNDSHKGQDDPTTGIRPEPPQIYYKEVAVVSVGPQCASIGSDILKKGGNAIEAAIATSICDGVVRFDVMGIGGGFVMAIHREKEKKSYILNAKETAPAAATQDMFKGKKHPLGLGSITAAIPGQLKGYQEAFKKFGSGKVTWSQLFEPSIALCKNGFPVTQTFYESINSTVIQLDQNARLREQLGSLKVNDILKLPELAKTLQTIADSKQQADEFYKGKLTKLFITDIKSDGGIITEKDLGKYSVLWQEPVTMKDKANRTFISSPLPSSGVFLHYIFKILDSEKLLSFQNIYDPENSRRIIEAFKYAFAQRTRFGDGGSKSDTDKLFDEDRLKKIRDNLNKTQSDPKFYGAEFDVKEDYGGASVVVTAHGDSVSVTSSINSKFGSKFVSKSTGILMNNEMDSFSVPDSGSNSPLPPSPANFIKPGKRALSSMAPLIVLDSNNKAVFIVGSSGGTRTLTSTAWVGLWKVWYDYEMRWTIEFPRFHHQLVPNDLFYEYGVIKSNVGILKKYGYTMVREDRASRVSVIILTKNGKYKAASDWDLDGNRAGY</sequence>
<dbReference type="FunFam" id="1.20.5.340:FF:000038">
    <property type="entry name" value="Myosin heavy chain muscle"/>
    <property type="match status" value="1"/>
</dbReference>
<evidence type="ECO:0000256" key="13">
    <source>
        <dbReference type="SAM" id="MobiDB-lite"/>
    </source>
</evidence>
<dbReference type="Gene3D" id="1.20.5.370">
    <property type="match status" value="2"/>
</dbReference>
<dbReference type="EMBL" id="QKKF02002274">
    <property type="protein sequence ID" value="RZF48468.1"/>
    <property type="molecule type" value="Genomic_DNA"/>
</dbReference>
<reference evidence="15 16" key="1">
    <citation type="journal article" date="2017" name="Gigascience">
        <title>Genome sequence of the small brown planthopper, Laodelphax striatellus.</title>
        <authorList>
            <person name="Zhu J."/>
            <person name="Jiang F."/>
            <person name="Wang X."/>
            <person name="Yang P."/>
            <person name="Bao Y."/>
            <person name="Zhao W."/>
            <person name="Wang W."/>
            <person name="Lu H."/>
            <person name="Wang Q."/>
            <person name="Cui N."/>
            <person name="Li J."/>
            <person name="Chen X."/>
            <person name="Luo L."/>
            <person name="Yu J."/>
            <person name="Kang L."/>
            <person name="Cui F."/>
        </authorList>
    </citation>
    <scope>NUCLEOTIDE SEQUENCE [LARGE SCALE GENOMIC DNA]</scope>
    <source>
        <strain evidence="15">Lst14</strain>
    </source>
</reference>
<evidence type="ECO:0000256" key="4">
    <source>
        <dbReference type="ARBA" id="ARBA00022490"/>
    </source>
</evidence>
<dbReference type="FunFam" id="1.20.5.340:FF:000021">
    <property type="entry name" value="Myosin heavy chain, isoform G"/>
    <property type="match status" value="1"/>
</dbReference>
<accession>A0A482XSL9</accession>
<evidence type="ECO:0000313" key="15">
    <source>
        <dbReference type="EMBL" id="RZF48468.1"/>
    </source>
</evidence>
<dbReference type="Pfam" id="PF01019">
    <property type="entry name" value="G_glu_transpept"/>
    <property type="match status" value="1"/>
</dbReference>
<dbReference type="FunFam" id="1.20.5.340:FF:000050">
    <property type="entry name" value="Myosin heavy chain, muscle"/>
    <property type="match status" value="1"/>
</dbReference>
<dbReference type="Gene3D" id="3.30.70.1590">
    <property type="match status" value="1"/>
</dbReference>
<comment type="caution">
    <text evidence="12">Lacks conserved residue(s) required for the propagation of feature annotation.</text>
</comment>
<dbReference type="Gene3D" id="1.20.5.340">
    <property type="match status" value="5"/>
</dbReference>
<dbReference type="GO" id="GO:0051015">
    <property type="term" value="F:actin filament binding"/>
    <property type="evidence" value="ECO:0007669"/>
    <property type="project" value="TreeGrafter"/>
</dbReference>
<feature type="region of interest" description="Disordered" evidence="13">
    <location>
        <begin position="1436"/>
        <end position="1457"/>
    </location>
</feature>
<dbReference type="SMR" id="A0A482XSL9"/>
<evidence type="ECO:0000256" key="10">
    <source>
        <dbReference type="ARBA" id="ARBA00023179"/>
    </source>
</evidence>
<dbReference type="PANTHER" id="PTHR45615:SF27">
    <property type="entry name" value="MYOSIN HEAVY CHAIN, MUSCLE"/>
    <property type="match status" value="1"/>
</dbReference>
<dbReference type="GO" id="GO:0006936">
    <property type="term" value="P:muscle contraction"/>
    <property type="evidence" value="ECO:0007669"/>
    <property type="project" value="TreeGrafter"/>
</dbReference>
<dbReference type="InterPro" id="IPR029055">
    <property type="entry name" value="Ntn_hydrolases_N"/>
</dbReference>
<dbReference type="FunCoup" id="A0A482XSL9">
    <property type="interactions" value="21"/>
</dbReference>
<dbReference type="InterPro" id="IPR014751">
    <property type="entry name" value="XRCC4-like_C"/>
</dbReference>
<dbReference type="SUPFAM" id="SSF56235">
    <property type="entry name" value="N-terminal nucleophile aminohydrolases (Ntn hydrolases)"/>
    <property type="match status" value="1"/>
</dbReference>
<dbReference type="OrthoDB" id="6108017at2759"/>
<dbReference type="SUPFAM" id="SSF90257">
    <property type="entry name" value="Myosin rod fragments"/>
    <property type="match status" value="5"/>
</dbReference>
<dbReference type="SMART" id="SM00242">
    <property type="entry name" value="MYSc"/>
    <property type="match status" value="1"/>
</dbReference>
<keyword evidence="16" id="KW-1185">Reference proteome</keyword>
<keyword evidence="3" id="KW-0787">Thick filament</keyword>
<evidence type="ECO:0000256" key="2">
    <source>
        <dbReference type="ARBA" id="ARBA00008314"/>
    </source>
</evidence>
<dbReference type="Pfam" id="PF00063">
    <property type="entry name" value="Myosin_head"/>
    <property type="match status" value="1"/>
</dbReference>
<dbReference type="InParanoid" id="A0A482XSL9"/>
<dbReference type="InterPro" id="IPR002928">
    <property type="entry name" value="Myosin_tail"/>
</dbReference>
<comment type="caution">
    <text evidence="15">The sequence shown here is derived from an EMBL/GenBank/DDBJ whole genome shotgun (WGS) entry which is preliminary data.</text>
</comment>
<protein>
    <recommendedName>
        <fullName evidence="14">Myosin motor domain-containing protein</fullName>
    </recommendedName>
</protein>
<dbReference type="FunFam" id="1.20.58.530:FF:000001">
    <property type="entry name" value="Myosin heavy chain"/>
    <property type="match status" value="1"/>
</dbReference>
<dbReference type="PROSITE" id="PS50096">
    <property type="entry name" value="IQ"/>
    <property type="match status" value="1"/>
</dbReference>
<proteinExistence type="inferred from homology"/>
<evidence type="ECO:0000256" key="3">
    <source>
        <dbReference type="ARBA" id="ARBA00022433"/>
    </source>
</evidence>
<dbReference type="GO" id="GO:0045214">
    <property type="term" value="P:sarcomere organization"/>
    <property type="evidence" value="ECO:0007669"/>
    <property type="project" value="TreeGrafter"/>
</dbReference>
<evidence type="ECO:0000256" key="7">
    <source>
        <dbReference type="ARBA" id="ARBA00023054"/>
    </source>
</evidence>
<dbReference type="InterPro" id="IPR001609">
    <property type="entry name" value="Myosin_head_motor_dom-like"/>
</dbReference>
<dbReference type="Gene3D" id="4.10.270.10">
    <property type="entry name" value="Myosin, subunit A"/>
    <property type="match status" value="1"/>
</dbReference>
<name>A0A482XSL9_LAOST</name>
<evidence type="ECO:0000256" key="6">
    <source>
        <dbReference type="ARBA" id="ARBA00022840"/>
    </source>
</evidence>
<keyword evidence="5" id="KW-0547">Nucleotide-binding</keyword>
<comment type="subcellular location">
    <subcellularLocation>
        <location evidence="1">Cytoplasm</location>
    </subcellularLocation>
</comment>
<dbReference type="Gene3D" id="1.10.10.820">
    <property type="match status" value="1"/>
</dbReference>
<dbReference type="FunFam" id="1.20.5.4820:FF:000002">
    <property type="entry name" value="Myosin heavy chain 10"/>
    <property type="match status" value="1"/>
</dbReference>
<dbReference type="GO" id="GO:0031033">
    <property type="term" value="P:myosin filament organization"/>
    <property type="evidence" value="ECO:0007669"/>
    <property type="project" value="UniProtKB-ARBA"/>
</dbReference>
<dbReference type="GO" id="GO:0032982">
    <property type="term" value="C:myosin filament"/>
    <property type="evidence" value="ECO:0007669"/>
    <property type="project" value="UniProtKB-KW"/>
</dbReference>
<organism evidence="15 16">
    <name type="scientific">Laodelphax striatellus</name>
    <name type="common">Small brown planthopper</name>
    <name type="synonym">Delphax striatella</name>
    <dbReference type="NCBI Taxonomy" id="195883"/>
    <lineage>
        <taxon>Eukaryota</taxon>
        <taxon>Metazoa</taxon>
        <taxon>Ecdysozoa</taxon>
        <taxon>Arthropoda</taxon>
        <taxon>Hexapoda</taxon>
        <taxon>Insecta</taxon>
        <taxon>Pterygota</taxon>
        <taxon>Neoptera</taxon>
        <taxon>Paraneoptera</taxon>
        <taxon>Hemiptera</taxon>
        <taxon>Auchenorrhyncha</taxon>
        <taxon>Fulgoroidea</taxon>
        <taxon>Delphacidae</taxon>
        <taxon>Criomorphinae</taxon>
        <taxon>Laodelphax</taxon>
    </lineage>
</organism>
<feature type="region of interest" description="Disordered" evidence="13">
    <location>
        <begin position="337"/>
        <end position="361"/>
    </location>
</feature>
<dbReference type="GO" id="GO:0000146">
    <property type="term" value="F:microfilament motor activity"/>
    <property type="evidence" value="ECO:0007669"/>
    <property type="project" value="TreeGrafter"/>
</dbReference>
<dbReference type="GO" id="GO:0005524">
    <property type="term" value="F:ATP binding"/>
    <property type="evidence" value="ECO:0007669"/>
    <property type="project" value="UniProtKB-KW"/>
</dbReference>
<dbReference type="Pfam" id="PF01576">
    <property type="entry name" value="Myosin_tail_1"/>
    <property type="match status" value="2"/>
</dbReference>
<dbReference type="Proteomes" id="UP000291343">
    <property type="component" value="Unassembled WGS sequence"/>
</dbReference>
<dbReference type="InterPro" id="IPR043137">
    <property type="entry name" value="GGT_ssub_C"/>
</dbReference>
<feature type="region of interest" description="Actin-binding" evidence="12">
    <location>
        <begin position="373"/>
        <end position="395"/>
    </location>
</feature>
<dbReference type="Gene3D" id="3.40.850.10">
    <property type="entry name" value="Kinesin motor domain"/>
    <property type="match status" value="1"/>
</dbReference>
<evidence type="ECO:0000256" key="9">
    <source>
        <dbReference type="ARBA" id="ARBA00023175"/>
    </source>
</evidence>
<dbReference type="Gene3D" id="1.20.120.720">
    <property type="entry name" value="Myosin VI head, motor domain, U50 subdomain"/>
    <property type="match status" value="1"/>
</dbReference>
<dbReference type="GO" id="GO:0030017">
    <property type="term" value="C:sarcomere"/>
    <property type="evidence" value="ECO:0007669"/>
    <property type="project" value="UniProtKB-ARBA"/>
</dbReference>
<comment type="similarity">
    <text evidence="2 12">Belongs to the TRAFAC class myosin-kinesin ATPase superfamily. Myosin family.</text>
</comment>
<dbReference type="InterPro" id="IPR036961">
    <property type="entry name" value="Kinesin_motor_dom_sf"/>
</dbReference>
<keyword evidence="4" id="KW-0963">Cytoplasm</keyword>
<dbReference type="GO" id="GO:0040011">
    <property type="term" value="P:locomotion"/>
    <property type="evidence" value="ECO:0007669"/>
    <property type="project" value="UniProtKB-ARBA"/>
</dbReference>
<keyword evidence="9" id="KW-0505">Motor protein</keyword>
<dbReference type="SUPFAM" id="SSF52540">
    <property type="entry name" value="P-loop containing nucleoside triphosphate hydrolases"/>
    <property type="match status" value="1"/>
</dbReference>
<keyword evidence="6" id="KW-0067">ATP-binding</keyword>
<dbReference type="InterPro" id="IPR043138">
    <property type="entry name" value="GGT_lsub"/>
</dbReference>
<keyword evidence="7" id="KW-0175">Coiled coil</keyword>
<feature type="domain" description="Myosin motor" evidence="14">
    <location>
        <begin position="1"/>
        <end position="494"/>
    </location>
</feature>
<evidence type="ECO:0000256" key="5">
    <source>
        <dbReference type="ARBA" id="ARBA00022741"/>
    </source>
</evidence>
<gene>
    <name evidence="15" type="ORF">LSTR_LSTR009152</name>
</gene>
<dbReference type="Gene3D" id="1.20.58.530">
    <property type="match status" value="1"/>
</dbReference>
<evidence type="ECO:0000313" key="16">
    <source>
        <dbReference type="Proteomes" id="UP000291343"/>
    </source>
</evidence>
<dbReference type="FunFam" id="1.20.120.720:FF:000001">
    <property type="entry name" value="Myosin heavy chain, muscle"/>
    <property type="match status" value="1"/>
</dbReference>
<keyword evidence="10" id="KW-0514">Muscle protein</keyword>
<evidence type="ECO:0000256" key="11">
    <source>
        <dbReference type="ARBA" id="ARBA00023203"/>
    </source>
</evidence>
<keyword evidence="11 12" id="KW-0009">Actin-binding</keyword>
<dbReference type="Gene3D" id="1.10.246.130">
    <property type="match status" value="1"/>
</dbReference>
<evidence type="ECO:0000256" key="12">
    <source>
        <dbReference type="PROSITE-ProRule" id="PRU00782"/>
    </source>
</evidence>
<keyword evidence="8 12" id="KW-0518">Myosin</keyword>
<dbReference type="Gene3D" id="3.60.20.40">
    <property type="match status" value="1"/>
</dbReference>
<evidence type="ECO:0000256" key="8">
    <source>
        <dbReference type="ARBA" id="ARBA00023123"/>
    </source>
</evidence>
<dbReference type="FunFam" id="1.20.5.340:FF:000025">
    <property type="entry name" value="Myosin heavy chain, isoform G"/>
    <property type="match status" value="1"/>
</dbReference>
<evidence type="ECO:0000259" key="14">
    <source>
        <dbReference type="PROSITE" id="PS51456"/>
    </source>
</evidence>
<dbReference type="PANTHER" id="PTHR45615">
    <property type="entry name" value="MYOSIN HEAVY CHAIN, NON-MUSCLE"/>
    <property type="match status" value="1"/>
</dbReference>
<dbReference type="PRINTS" id="PR01210">
    <property type="entry name" value="GGTRANSPTASE"/>
</dbReference>